<reference evidence="2" key="1">
    <citation type="submission" date="2023-09" db="UniProtKB">
        <authorList>
            <consortium name="Ensembl"/>
        </authorList>
    </citation>
    <scope>IDENTIFICATION</scope>
</reference>
<feature type="region of interest" description="Disordered" evidence="1">
    <location>
        <begin position="123"/>
        <end position="177"/>
    </location>
</feature>
<accession>A0A8C0ZQZ2</accession>
<feature type="compositionally biased region" description="Low complexity" evidence="1">
    <location>
        <begin position="129"/>
        <end position="141"/>
    </location>
</feature>
<protein>
    <submittedName>
        <fullName evidence="2">Uncharacterized protein</fullName>
    </submittedName>
</protein>
<feature type="region of interest" description="Disordered" evidence="1">
    <location>
        <begin position="216"/>
        <end position="257"/>
    </location>
</feature>
<name>A0A8C0ZQZ2_CASCN</name>
<sequence length="257" mass="28432">MERLREVRAQLQAWERAFTRQHGRRPGQVGVVQIRGAGAEGEAFALYREYRVRKQAVRRAGGAPRSPEWTLPASAEETQEPSCWGHHLNRAVAQSRQPTPGRTLWGSVQDYGKRLKANLKDTLQAGPALSRRLQPPQRLLSKMTIPKPSDPKTAPTCPDEVSDDLSPQPSKLQPKPGRLQQLQASLSLRLGSLDPGWLQRERSAHLKALLSCYFEEKEDEDGSMEEDQGPEPGQDPVSVAPLGVILEAEGSDVPTSN</sequence>
<feature type="compositionally biased region" description="Acidic residues" evidence="1">
    <location>
        <begin position="216"/>
        <end position="229"/>
    </location>
</feature>
<dbReference type="AlphaFoldDB" id="A0A8C0ZQZ2"/>
<evidence type="ECO:0000256" key="1">
    <source>
        <dbReference type="SAM" id="MobiDB-lite"/>
    </source>
</evidence>
<organism evidence="2">
    <name type="scientific">Castor canadensis</name>
    <name type="common">American beaver</name>
    <dbReference type="NCBI Taxonomy" id="51338"/>
    <lineage>
        <taxon>Eukaryota</taxon>
        <taxon>Metazoa</taxon>
        <taxon>Chordata</taxon>
        <taxon>Craniata</taxon>
        <taxon>Vertebrata</taxon>
        <taxon>Euteleostomi</taxon>
        <taxon>Mammalia</taxon>
        <taxon>Eutheria</taxon>
        <taxon>Euarchontoglires</taxon>
        <taxon>Glires</taxon>
        <taxon>Rodentia</taxon>
        <taxon>Castorimorpha</taxon>
        <taxon>Castoridae</taxon>
        <taxon>Castor</taxon>
    </lineage>
</organism>
<dbReference type="Gene3D" id="1.10.10.1460">
    <property type="match status" value="1"/>
</dbReference>
<gene>
    <name evidence="2" type="primary">Recql4</name>
</gene>
<proteinExistence type="predicted"/>
<evidence type="ECO:0000313" key="2">
    <source>
        <dbReference type="Ensembl" id="ENSCCNP00000011338.1"/>
    </source>
</evidence>
<dbReference type="Ensembl" id="ENSCCNT00000014849.1">
    <property type="protein sequence ID" value="ENSCCNP00000011338.1"/>
    <property type="gene ID" value="ENSCCNG00000011710.1"/>
</dbReference>